<dbReference type="CDD" id="cd17930">
    <property type="entry name" value="DEXHc_cas3"/>
    <property type="match status" value="1"/>
</dbReference>
<accession>A0A848CI53</accession>
<dbReference type="GO" id="GO:0016787">
    <property type="term" value="F:hydrolase activity"/>
    <property type="evidence" value="ECO:0007669"/>
    <property type="project" value="UniProtKB-KW"/>
</dbReference>
<dbReference type="CDD" id="cd09641">
    <property type="entry name" value="Cas3''_I"/>
    <property type="match status" value="1"/>
</dbReference>
<reference evidence="12 13" key="1">
    <citation type="submission" date="2020-04" db="EMBL/GenBank/DDBJ databases">
        <authorList>
            <person name="Hitch T.C.A."/>
            <person name="Wylensek D."/>
            <person name="Clavel T."/>
        </authorList>
    </citation>
    <scope>NUCLEOTIDE SEQUENCE [LARGE SCALE GENOMIC DNA]</scope>
    <source>
        <strain evidence="12 13">PG-251-APC-1</strain>
    </source>
</reference>
<dbReference type="SMART" id="SM00487">
    <property type="entry name" value="DEXDc"/>
    <property type="match status" value="1"/>
</dbReference>
<evidence type="ECO:0000256" key="8">
    <source>
        <dbReference type="ARBA" id="ARBA00022840"/>
    </source>
</evidence>
<dbReference type="Proteomes" id="UP000522333">
    <property type="component" value="Unassembled WGS sequence"/>
</dbReference>
<evidence type="ECO:0000313" key="12">
    <source>
        <dbReference type="EMBL" id="NME52037.1"/>
    </source>
</evidence>
<dbReference type="SUPFAM" id="SSF52540">
    <property type="entry name" value="P-loop containing nucleoside triphosphate hydrolases"/>
    <property type="match status" value="1"/>
</dbReference>
<dbReference type="InterPro" id="IPR027417">
    <property type="entry name" value="P-loop_NTPase"/>
</dbReference>
<comment type="caution">
    <text evidence="12">The sequence shown here is derived from an EMBL/GenBank/DDBJ whole genome shotgun (WGS) entry which is preliminary data.</text>
</comment>
<feature type="domain" description="HD Cas3-type" evidence="11">
    <location>
        <begin position="11"/>
        <end position="189"/>
    </location>
</feature>
<keyword evidence="9" id="KW-0051">Antiviral defense</keyword>
<name>A0A848CI53_9BACT</name>
<keyword evidence="7" id="KW-0347">Helicase</keyword>
<evidence type="ECO:0000256" key="2">
    <source>
        <dbReference type="ARBA" id="ARBA00009046"/>
    </source>
</evidence>
<dbReference type="InterPro" id="IPR011545">
    <property type="entry name" value="DEAD/DEAH_box_helicase_dom"/>
</dbReference>
<organism evidence="12 13">
    <name type="scientific">Desulfovibrio piger</name>
    <dbReference type="NCBI Taxonomy" id="901"/>
    <lineage>
        <taxon>Bacteria</taxon>
        <taxon>Pseudomonadati</taxon>
        <taxon>Thermodesulfobacteriota</taxon>
        <taxon>Desulfovibrionia</taxon>
        <taxon>Desulfovibrionales</taxon>
        <taxon>Desulfovibrionaceae</taxon>
        <taxon>Desulfovibrio</taxon>
    </lineage>
</organism>
<dbReference type="GO" id="GO:0003676">
    <property type="term" value="F:nucleic acid binding"/>
    <property type="evidence" value="ECO:0007669"/>
    <property type="project" value="InterPro"/>
</dbReference>
<sequence length="781" mass="86734">MLYAHTLAGHPKKDWQTLQEHLDNVGRLAADFASLFGAARTGATLGTHHDAGKATEGFQRRLEGGLRVDHSTAGAVLLGQRWEASPSRQTAALGTMLSRFLAYPILGHHGGLPDAGSEYGTGLDHRLAPGNIQNLPSWDPAAIPLPASPMDIYQEMLPLICKQGRHPDPFRICFALRMLFSCLVDADYLDTERFCTPDIYRLRPAVPALSPLAVRLEDYLHRKGFLHASRVAPEELEAGAAAPCGSSERQKAIALARSFIREQCEQAAAAAPGLFSLTVPTGGGKTLSSLSFAIRHAIRHDLRRIIFVVPYTSIIEQNAQIFREALGDEVVLEHHSNFVHPDEGDDESTASLQYRLSTENWEAAVIVTTSVQFFESLFSCKPSRCRKLHNIARSVVILDEAQMIPVPFVAPCVEALRSLAGHYGTSIVLCTATQPALLRSTALPCGFEPDEVRSLVPEATLPALFRIFERVRTTFEPMLTDAELGARLLAERQVLCILNSRRHARALFERCGKNEDLFHLSAYMTPCHRSRTLQTIRERLASGLPCRVISTSLIECGVDISFPVVYRERNGLDVIAQAAGRCNRHGERELGQVCVFDGEQPVPLRAADLNRRREACALVQDADDLFGPATIRRYFQALYSHPELLDEHAILRKMKLVTSSNAALDPRFYRIPKLDADFAEIDRTFQFIESQTDSVVIESQLPEELRTCLRNAQALPSRVFRRLQSYSVQVYRWEREAMEQAGRLECLHDCVYLLSGGLGYAEDTGLDVRMADGISSADLVF</sequence>
<gene>
    <name evidence="12" type="primary">cas3</name>
    <name evidence="12" type="ORF">HF854_05735</name>
</gene>
<evidence type="ECO:0000256" key="9">
    <source>
        <dbReference type="ARBA" id="ARBA00023118"/>
    </source>
</evidence>
<dbReference type="RefSeq" id="WP_168935432.1">
    <property type="nucleotide sequence ID" value="NZ_JABAFY010000015.1"/>
</dbReference>
<dbReference type="Pfam" id="PF22590">
    <property type="entry name" value="Cas3-like_C_2"/>
    <property type="match status" value="1"/>
</dbReference>
<evidence type="ECO:0000256" key="4">
    <source>
        <dbReference type="ARBA" id="ARBA00022723"/>
    </source>
</evidence>
<dbReference type="Gene3D" id="3.40.50.300">
    <property type="entry name" value="P-loop containing nucleotide triphosphate hydrolases"/>
    <property type="match status" value="2"/>
</dbReference>
<dbReference type="Gene3D" id="1.10.3210.30">
    <property type="match status" value="1"/>
</dbReference>
<proteinExistence type="inferred from homology"/>
<dbReference type="InterPro" id="IPR014001">
    <property type="entry name" value="Helicase_ATP-bd"/>
</dbReference>
<dbReference type="PROSITE" id="PS51192">
    <property type="entry name" value="HELICASE_ATP_BIND_1"/>
    <property type="match status" value="1"/>
</dbReference>
<evidence type="ECO:0000313" key="13">
    <source>
        <dbReference type="Proteomes" id="UP000522333"/>
    </source>
</evidence>
<dbReference type="AlphaFoldDB" id="A0A848CI53"/>
<evidence type="ECO:0000256" key="1">
    <source>
        <dbReference type="ARBA" id="ARBA00006847"/>
    </source>
</evidence>
<dbReference type="EMBL" id="JABAFY010000015">
    <property type="protein sequence ID" value="NME52037.1"/>
    <property type="molecule type" value="Genomic_DNA"/>
</dbReference>
<dbReference type="InterPro" id="IPR006474">
    <property type="entry name" value="Helicase_Cas3_CRISPR-ass_core"/>
</dbReference>
<dbReference type="InterPro" id="IPR006483">
    <property type="entry name" value="CRISPR-assoc_Cas3_HD"/>
</dbReference>
<dbReference type="InterPro" id="IPR054712">
    <property type="entry name" value="Cas3-like_dom"/>
</dbReference>
<keyword evidence="4" id="KW-0479">Metal-binding</keyword>
<dbReference type="GO" id="GO:0005524">
    <property type="term" value="F:ATP binding"/>
    <property type="evidence" value="ECO:0007669"/>
    <property type="project" value="UniProtKB-KW"/>
</dbReference>
<comment type="similarity">
    <text evidence="2">In the central section; belongs to the CRISPR-associated helicase Cas3 family.</text>
</comment>
<keyword evidence="6" id="KW-0378">Hydrolase</keyword>
<evidence type="ECO:0000256" key="6">
    <source>
        <dbReference type="ARBA" id="ARBA00022801"/>
    </source>
</evidence>
<dbReference type="GO" id="GO:0004386">
    <property type="term" value="F:helicase activity"/>
    <property type="evidence" value="ECO:0007669"/>
    <property type="project" value="UniProtKB-KW"/>
</dbReference>
<dbReference type="NCBIfam" id="TIGR01587">
    <property type="entry name" value="cas3_core"/>
    <property type="match status" value="1"/>
</dbReference>
<dbReference type="GO" id="GO:0046872">
    <property type="term" value="F:metal ion binding"/>
    <property type="evidence" value="ECO:0007669"/>
    <property type="project" value="UniProtKB-KW"/>
</dbReference>
<keyword evidence="8" id="KW-0067">ATP-binding</keyword>
<evidence type="ECO:0000256" key="7">
    <source>
        <dbReference type="ARBA" id="ARBA00022806"/>
    </source>
</evidence>
<comment type="similarity">
    <text evidence="1">In the N-terminal section; belongs to the CRISPR-associated nuclease Cas3-HD family.</text>
</comment>
<dbReference type="InterPro" id="IPR038257">
    <property type="entry name" value="CRISPR-assoc_Cas3_HD_sf"/>
</dbReference>
<dbReference type="Pfam" id="PF00270">
    <property type="entry name" value="DEAD"/>
    <property type="match status" value="1"/>
</dbReference>
<evidence type="ECO:0000256" key="3">
    <source>
        <dbReference type="ARBA" id="ARBA00022722"/>
    </source>
</evidence>
<protein>
    <submittedName>
        <fullName evidence="12">CRISPR-associated helicase Cas3</fullName>
    </submittedName>
</protein>
<dbReference type="NCBIfam" id="TIGR01596">
    <property type="entry name" value="cas3_HD"/>
    <property type="match status" value="1"/>
</dbReference>
<evidence type="ECO:0000256" key="5">
    <source>
        <dbReference type="ARBA" id="ARBA00022741"/>
    </source>
</evidence>
<evidence type="ECO:0000259" key="11">
    <source>
        <dbReference type="PROSITE" id="PS51643"/>
    </source>
</evidence>
<dbReference type="PROSITE" id="PS51643">
    <property type="entry name" value="HD_CAS3"/>
    <property type="match status" value="1"/>
</dbReference>
<keyword evidence="5" id="KW-0547">Nucleotide-binding</keyword>
<keyword evidence="3" id="KW-0540">Nuclease</keyword>
<evidence type="ECO:0000259" key="10">
    <source>
        <dbReference type="PROSITE" id="PS51192"/>
    </source>
</evidence>
<dbReference type="GO" id="GO:0004518">
    <property type="term" value="F:nuclease activity"/>
    <property type="evidence" value="ECO:0007669"/>
    <property type="project" value="UniProtKB-KW"/>
</dbReference>
<dbReference type="GO" id="GO:0051607">
    <property type="term" value="P:defense response to virus"/>
    <property type="evidence" value="ECO:0007669"/>
    <property type="project" value="UniProtKB-KW"/>
</dbReference>
<feature type="domain" description="Helicase ATP-binding" evidence="10">
    <location>
        <begin position="266"/>
        <end position="452"/>
    </location>
</feature>